<dbReference type="Proteomes" id="UP001597118">
    <property type="component" value="Unassembled WGS sequence"/>
</dbReference>
<comment type="caution">
    <text evidence="2">The sequence shown here is derived from an EMBL/GenBank/DDBJ whole genome shotgun (WGS) entry which is preliminary data.</text>
</comment>
<feature type="compositionally biased region" description="Basic and acidic residues" evidence="1">
    <location>
        <begin position="305"/>
        <end position="316"/>
    </location>
</feature>
<feature type="region of interest" description="Disordered" evidence="1">
    <location>
        <begin position="296"/>
        <end position="318"/>
    </location>
</feature>
<evidence type="ECO:0000256" key="1">
    <source>
        <dbReference type="SAM" id="MobiDB-lite"/>
    </source>
</evidence>
<organism evidence="2 3">
    <name type="scientific">Pseudopedobacter beijingensis</name>
    <dbReference type="NCBI Taxonomy" id="1207056"/>
    <lineage>
        <taxon>Bacteria</taxon>
        <taxon>Pseudomonadati</taxon>
        <taxon>Bacteroidota</taxon>
        <taxon>Sphingobacteriia</taxon>
        <taxon>Sphingobacteriales</taxon>
        <taxon>Sphingobacteriaceae</taxon>
        <taxon>Pseudopedobacter</taxon>
    </lineage>
</organism>
<dbReference type="RefSeq" id="WP_379661726.1">
    <property type="nucleotide sequence ID" value="NZ_JBHUDG010000004.1"/>
</dbReference>
<evidence type="ECO:0000313" key="2">
    <source>
        <dbReference type="EMBL" id="MFD1629346.1"/>
    </source>
</evidence>
<sequence length="369" mass="42771">MQQEEINTSKEKLNAIFQLEQLGETNLEQLKMLIQEYPYCHTFYLLAAKSAVGTSSYDKYLAEAAAIAPSRNILYDVIHHPEKLTVTEQIPVAEPEDTEEAVAPEDEVILEEIEQEDTSIEILTQPIADLVEEEALPEIDDEEVLVEEVVEELEEQTITEAPYIETLGDEYLQEDELDVNTTGFTDSGQTNLPVVSQPNIFRYHEERLPYTFLWWLNKTRKQYENIRPYADFYLDTTLPIEKKSNVLDHQIAENIFHLTSTDELDKDGGNRSTVPFDFMRKEHQIIERFIKEEPHITAPPPANKIDTENKAKRSSEDDNELVSETLAKVYVEQMLYHKALDIYRKLSLKYPEKNAYFASQIKYLELKVN</sequence>
<protein>
    <recommendedName>
        <fullName evidence="4">Tetratricopeptide repeat protein</fullName>
    </recommendedName>
</protein>
<evidence type="ECO:0000313" key="3">
    <source>
        <dbReference type="Proteomes" id="UP001597118"/>
    </source>
</evidence>
<proteinExistence type="predicted"/>
<dbReference type="EMBL" id="JBHUDG010000004">
    <property type="protein sequence ID" value="MFD1629346.1"/>
    <property type="molecule type" value="Genomic_DNA"/>
</dbReference>
<accession>A0ABW4ICJ7</accession>
<gene>
    <name evidence="2" type="ORF">ACFSAH_05610</name>
</gene>
<evidence type="ECO:0008006" key="4">
    <source>
        <dbReference type="Google" id="ProtNLM"/>
    </source>
</evidence>
<name>A0ABW4ICJ7_9SPHI</name>
<reference evidence="3" key="1">
    <citation type="journal article" date="2019" name="Int. J. Syst. Evol. Microbiol.">
        <title>The Global Catalogue of Microorganisms (GCM) 10K type strain sequencing project: providing services to taxonomists for standard genome sequencing and annotation.</title>
        <authorList>
            <consortium name="The Broad Institute Genomics Platform"/>
            <consortium name="The Broad Institute Genome Sequencing Center for Infectious Disease"/>
            <person name="Wu L."/>
            <person name="Ma J."/>
        </authorList>
    </citation>
    <scope>NUCLEOTIDE SEQUENCE [LARGE SCALE GENOMIC DNA]</scope>
    <source>
        <strain evidence="3">CCUG 53762</strain>
    </source>
</reference>
<keyword evidence="3" id="KW-1185">Reference proteome</keyword>